<accession>A0A284SA47</accession>
<dbReference type="Proteomes" id="UP000219338">
    <property type="component" value="Unassembled WGS sequence"/>
</dbReference>
<keyword evidence="2" id="KW-1185">Reference proteome</keyword>
<dbReference type="OMA" id="FEVKCAN"/>
<evidence type="ECO:0000313" key="2">
    <source>
        <dbReference type="Proteomes" id="UP000219338"/>
    </source>
</evidence>
<proteinExistence type="predicted"/>
<reference evidence="2" key="1">
    <citation type="journal article" date="2017" name="Nat. Ecol. Evol.">
        <title>Genome expansion and lineage-specific genetic innovations in the forest pathogenic fungi Armillaria.</title>
        <authorList>
            <person name="Sipos G."/>
            <person name="Prasanna A.N."/>
            <person name="Walter M.C."/>
            <person name="O'Connor E."/>
            <person name="Balint B."/>
            <person name="Krizsan K."/>
            <person name="Kiss B."/>
            <person name="Hess J."/>
            <person name="Varga T."/>
            <person name="Slot J."/>
            <person name="Riley R."/>
            <person name="Boka B."/>
            <person name="Rigling D."/>
            <person name="Barry K."/>
            <person name="Lee J."/>
            <person name="Mihaltcheva S."/>
            <person name="LaButti K."/>
            <person name="Lipzen A."/>
            <person name="Waldron R."/>
            <person name="Moloney N.M."/>
            <person name="Sperisen C."/>
            <person name="Kredics L."/>
            <person name="Vagvoelgyi C."/>
            <person name="Patrignani A."/>
            <person name="Fitzpatrick D."/>
            <person name="Nagy I."/>
            <person name="Doyle S."/>
            <person name="Anderson J.B."/>
            <person name="Grigoriev I.V."/>
            <person name="Gueldener U."/>
            <person name="Muensterkoetter M."/>
            <person name="Nagy L.G."/>
        </authorList>
    </citation>
    <scope>NUCLEOTIDE SEQUENCE [LARGE SCALE GENOMIC DNA]</scope>
    <source>
        <strain evidence="2">C18/9</strain>
    </source>
</reference>
<protein>
    <recommendedName>
        <fullName evidence="3">F-box domain-containing protein</fullName>
    </recommendedName>
</protein>
<name>A0A284SA47_ARMOS</name>
<dbReference type="EMBL" id="FUEG01000049">
    <property type="protein sequence ID" value="SJL17846.1"/>
    <property type="molecule type" value="Genomic_DNA"/>
</dbReference>
<organism evidence="1 2">
    <name type="scientific">Armillaria ostoyae</name>
    <name type="common">Armillaria root rot fungus</name>
    <dbReference type="NCBI Taxonomy" id="47428"/>
    <lineage>
        <taxon>Eukaryota</taxon>
        <taxon>Fungi</taxon>
        <taxon>Dikarya</taxon>
        <taxon>Basidiomycota</taxon>
        <taxon>Agaricomycotina</taxon>
        <taxon>Agaricomycetes</taxon>
        <taxon>Agaricomycetidae</taxon>
        <taxon>Agaricales</taxon>
        <taxon>Marasmiineae</taxon>
        <taxon>Physalacriaceae</taxon>
        <taxon>Armillaria</taxon>
    </lineage>
</organism>
<evidence type="ECO:0000313" key="1">
    <source>
        <dbReference type="EMBL" id="SJL17846.1"/>
    </source>
</evidence>
<dbReference type="OrthoDB" id="2788229at2759"/>
<gene>
    <name evidence="1" type="ORF">ARMOST_21410</name>
</gene>
<sequence length="402" mass="46758">MSQPVESELVLPLELVEKIIDELATDRKALRACSYVSRFFYTRTRFHLFKTLNLYYPKPRHELTRLAAFWDEFPHIPSYIRTFYFSTEFLTEREAPRILRHLRNVKDAFMKDFFIDHFWPTEPLEALAGLHIGTLTINESHFTSLNAFAYVIRCFPRLYSLNLPDASISAAAEFPWVNGVNGCGPPHIKHLSIIARSIKTRKSNTLLFAQFPFKNEPFRINDLKTFEVKCANQTDLIRLGRFLPHTLRTLKNFSITKVDNGVSGPGQPLPWAPSVRPLSLDSSERLIIDIGFKAGYYADYLRWWISSISEARNIRSIHIRIAMAFTYLDKAEDKPWQSVWQAFHSVLLDKQSLELVVVLLHIPSFPHLFLSRKRGIERECRDLIKRGIMRVVFPERISLATF</sequence>
<dbReference type="AlphaFoldDB" id="A0A284SA47"/>
<evidence type="ECO:0008006" key="3">
    <source>
        <dbReference type="Google" id="ProtNLM"/>
    </source>
</evidence>